<evidence type="ECO:0000313" key="2">
    <source>
        <dbReference type="Proteomes" id="UP000827976"/>
    </source>
</evidence>
<keyword evidence="1" id="KW-0560">Oxidoreductase</keyword>
<comment type="caution">
    <text evidence="1">The sequence shown here is derived from an EMBL/GenBank/DDBJ whole genome shotgun (WGS) entry which is preliminary data.</text>
</comment>
<proteinExistence type="predicted"/>
<protein>
    <submittedName>
        <fullName evidence="1">Flavonoid 3'-monooxygenase protein</fullName>
        <ecNumber evidence="1">1.14.14.82</ecNumber>
    </submittedName>
</protein>
<evidence type="ECO:0000313" key="1">
    <source>
        <dbReference type="EMBL" id="KAH7656508.1"/>
    </source>
</evidence>
<dbReference type="EMBL" id="CM037028">
    <property type="protein sequence ID" value="KAH7656508.1"/>
    <property type="molecule type" value="Genomic_DNA"/>
</dbReference>
<reference evidence="2" key="1">
    <citation type="journal article" date="2022" name="Nat. Commun.">
        <title>Chromosome evolution and the genetic basis of agronomically important traits in greater yam.</title>
        <authorList>
            <person name="Bredeson J.V."/>
            <person name="Lyons J.B."/>
            <person name="Oniyinde I.O."/>
            <person name="Okereke N.R."/>
            <person name="Kolade O."/>
            <person name="Nnabue I."/>
            <person name="Nwadili C.O."/>
            <person name="Hribova E."/>
            <person name="Parker M."/>
            <person name="Nwogha J."/>
            <person name="Shu S."/>
            <person name="Carlson J."/>
            <person name="Kariba R."/>
            <person name="Muthemba S."/>
            <person name="Knop K."/>
            <person name="Barton G.J."/>
            <person name="Sherwood A.V."/>
            <person name="Lopez-Montes A."/>
            <person name="Asiedu R."/>
            <person name="Jamnadass R."/>
            <person name="Muchugi A."/>
            <person name="Goodstein D."/>
            <person name="Egesi C.N."/>
            <person name="Featherston J."/>
            <person name="Asfaw A."/>
            <person name="Simpson G.G."/>
            <person name="Dolezel J."/>
            <person name="Hendre P.S."/>
            <person name="Van Deynze A."/>
            <person name="Kumar P.L."/>
            <person name="Obidiegwu J.E."/>
            <person name="Bhattacharjee R."/>
            <person name="Rokhsar D.S."/>
        </authorList>
    </citation>
    <scope>NUCLEOTIDE SEQUENCE [LARGE SCALE GENOMIC DNA]</scope>
    <source>
        <strain evidence="2">cv. TDa95/00328</strain>
    </source>
</reference>
<keyword evidence="2" id="KW-1185">Reference proteome</keyword>
<dbReference type="Proteomes" id="UP000827976">
    <property type="component" value="Chromosome 18"/>
</dbReference>
<name>A0ACB7U8C9_DIOAL</name>
<organism evidence="1 2">
    <name type="scientific">Dioscorea alata</name>
    <name type="common">Purple yam</name>
    <dbReference type="NCBI Taxonomy" id="55571"/>
    <lineage>
        <taxon>Eukaryota</taxon>
        <taxon>Viridiplantae</taxon>
        <taxon>Streptophyta</taxon>
        <taxon>Embryophyta</taxon>
        <taxon>Tracheophyta</taxon>
        <taxon>Spermatophyta</taxon>
        <taxon>Magnoliopsida</taxon>
        <taxon>Liliopsida</taxon>
        <taxon>Dioscoreales</taxon>
        <taxon>Dioscoreaceae</taxon>
        <taxon>Dioscorea</taxon>
    </lineage>
</organism>
<gene>
    <name evidence="1" type="ORF">IHE45_18G078200</name>
</gene>
<accession>A0ACB7U8C9</accession>
<sequence length="476" mass="54575">MEPSTLIITYTFIILTTLTLIIIKLSGKPRRKLNLPPGPKPWPIIGNLNLIGALPHRSIHQLSQTYGPIMQLKLGSFPVVVVSSVEMAKAVLNTQDVTFASRPKTAAGKHITYNYSGILWSPYGPYWRQAHKMCIMELFTPKRLESYEYIRNQELKYLIHDLYEMKPTTVITLKDYLSIMNVNIISRMVLGRKFTDEGSENSIVSPEEFKKMLDELFLLSGVLNIGDSIPWLDFLDLQGYIKRMKKLRKKFDWFLEHVLDEHNERMTSEGESFVAKDMVDVLLQLAADPNLEIKLGRDSVKAFTLDFFVGGIDSSTLTLEWAMSELLKQPQILAKAIEELDRVTGKNQWVYEKDIPNLPYIEAIVKETMRMHPVAPTFVPRFRPERFIGKAIDVISNHFELLPFGAGRRMCPGYSIGLKVVQVSLANLLHGFKWMLPHGMKAENLNMDEIFRLSTPRKVPLEVVLEPRLPSHIYFL</sequence>
<dbReference type="EC" id="1.14.14.82" evidence="1"/>